<dbReference type="SMART" id="SM01124">
    <property type="entry name" value="DBR1"/>
    <property type="match status" value="1"/>
</dbReference>
<comment type="similarity">
    <text evidence="5">Belongs to the lariat debranching enzyme family.</text>
</comment>
<keyword evidence="12" id="KW-0539">Nucleus</keyword>
<evidence type="ECO:0000256" key="9">
    <source>
        <dbReference type="ARBA" id="ARBA00022833"/>
    </source>
</evidence>
<reference evidence="17" key="1">
    <citation type="submission" date="2025-08" db="UniProtKB">
        <authorList>
            <consortium name="RefSeq"/>
        </authorList>
    </citation>
    <scope>IDENTIFICATION</scope>
    <source>
        <strain evidence="17">15112-1751.03</strain>
        <tissue evidence="17">Whole Adult</tissue>
    </source>
</reference>
<dbReference type="AlphaFoldDB" id="A0A6P8X9B5"/>
<feature type="region of interest" description="Disordered" evidence="14">
    <location>
        <begin position="242"/>
        <end position="273"/>
    </location>
</feature>
<keyword evidence="16" id="KW-1185">Reference proteome</keyword>
<proteinExistence type="inferred from homology"/>
<keyword evidence="9" id="KW-0862">Zinc</keyword>
<evidence type="ECO:0000256" key="3">
    <source>
        <dbReference type="ARBA" id="ARBA00001954"/>
    </source>
</evidence>
<dbReference type="InterPro" id="IPR029052">
    <property type="entry name" value="Metallo-depent_PP-like"/>
</dbReference>
<dbReference type="CDD" id="cd00844">
    <property type="entry name" value="MPP_Dbr1_N"/>
    <property type="match status" value="1"/>
</dbReference>
<evidence type="ECO:0000259" key="15">
    <source>
        <dbReference type="SMART" id="SM01124"/>
    </source>
</evidence>
<dbReference type="SUPFAM" id="SSF56300">
    <property type="entry name" value="Metallo-dependent phosphatases"/>
    <property type="match status" value="1"/>
</dbReference>
<comment type="function">
    <text evidence="13">Cleaves the 2'-5' phosphodiester linkage at the branch point of lariat intron pre-mRNAs after splicing and converts them into linear molecules that are subsequently degraded. It thereby facilitates ribonucleotide turnover.</text>
</comment>
<keyword evidence="10" id="KW-0408">Iron</keyword>
<dbReference type="CTD" id="38900"/>
<evidence type="ECO:0000256" key="7">
    <source>
        <dbReference type="ARBA" id="ARBA00022723"/>
    </source>
</evidence>
<organism evidence="16 17">
    <name type="scientific">Drosophila albomicans</name>
    <name type="common">Fruit fly</name>
    <dbReference type="NCBI Taxonomy" id="7291"/>
    <lineage>
        <taxon>Eukaryota</taxon>
        <taxon>Metazoa</taxon>
        <taxon>Ecdysozoa</taxon>
        <taxon>Arthropoda</taxon>
        <taxon>Hexapoda</taxon>
        <taxon>Insecta</taxon>
        <taxon>Pterygota</taxon>
        <taxon>Neoptera</taxon>
        <taxon>Endopterygota</taxon>
        <taxon>Diptera</taxon>
        <taxon>Brachycera</taxon>
        <taxon>Muscomorpha</taxon>
        <taxon>Ephydroidea</taxon>
        <taxon>Drosophilidae</taxon>
        <taxon>Drosophila</taxon>
    </lineage>
</organism>
<evidence type="ECO:0000256" key="2">
    <source>
        <dbReference type="ARBA" id="ARBA00001947"/>
    </source>
</evidence>
<evidence type="ECO:0000256" key="14">
    <source>
        <dbReference type="SAM" id="MobiDB-lite"/>
    </source>
</evidence>
<dbReference type="InterPro" id="IPR007708">
    <property type="entry name" value="DBR1_C"/>
</dbReference>
<evidence type="ECO:0000313" key="17">
    <source>
        <dbReference type="RefSeq" id="XP_034107905.1"/>
    </source>
</evidence>
<feature type="compositionally biased region" description="Acidic residues" evidence="14">
    <location>
        <begin position="247"/>
        <end position="263"/>
    </location>
</feature>
<dbReference type="InterPro" id="IPR004843">
    <property type="entry name" value="Calcineurin-like_PHP"/>
</dbReference>
<dbReference type="PANTHER" id="PTHR12849:SF0">
    <property type="entry name" value="LARIAT DEBRANCHING ENZYME"/>
    <property type="match status" value="1"/>
</dbReference>
<dbReference type="FunFam" id="3.60.21.10:FF:000035">
    <property type="entry name" value="Lariat debranching enzyme"/>
    <property type="match status" value="1"/>
</dbReference>
<evidence type="ECO:0000256" key="8">
    <source>
        <dbReference type="ARBA" id="ARBA00022801"/>
    </source>
</evidence>
<evidence type="ECO:0000256" key="4">
    <source>
        <dbReference type="ARBA" id="ARBA00004123"/>
    </source>
</evidence>
<keyword evidence="6" id="KW-0507">mRNA processing</keyword>
<dbReference type="GO" id="GO:0000398">
    <property type="term" value="P:mRNA splicing, via spliceosome"/>
    <property type="evidence" value="ECO:0007669"/>
    <property type="project" value="TreeGrafter"/>
</dbReference>
<keyword evidence="8" id="KW-0378">Hydrolase</keyword>
<comment type="cofactor">
    <cofactor evidence="1">
        <name>Mn(2+)</name>
        <dbReference type="ChEBI" id="CHEBI:29035"/>
    </cofactor>
</comment>
<dbReference type="GO" id="GO:0008419">
    <property type="term" value="F:RNA lariat debranching enzyme activity"/>
    <property type="evidence" value="ECO:0007669"/>
    <property type="project" value="TreeGrafter"/>
</dbReference>
<accession>A0A6P8X9B5</accession>
<dbReference type="GeneID" id="117570395"/>
<comment type="subcellular location">
    <subcellularLocation>
        <location evidence="4">Nucleus</location>
    </subcellularLocation>
</comment>
<keyword evidence="7" id="KW-0479">Metal-binding</keyword>
<sequence length="622" mass="70177">MKIAIEGCAHGELERIYDTIEGIEKERNIKIDLLLCCGDFQSTRNLADLQTMAVPRKYMDMCTFYKYYSGERVAPILTIFIGGNHEASNYLQELPYGGWVAPNIYYLGYAGVVNVNGIRIAGISGIYKGHDFLRGHHEFPPYTEKTCRSVYHVRQLEVFRLQQLSGKVDIFMSHDWPRGIHEYGNKAQLLRFKPHFAEDIEKGQLGSRPLEELLKTLQPTYWFAAHLHCKFAALVQHTRTAGKSLNEEESSSDSNSDSEEEEEEKHSKSSATAPAAPVAVTKFLALDKCLPKRRFLQVLDMPTSVESEKPTLEYDIEWLSILLTTNHLTSIKDNNYYLPGKKAGSMEERCNFTPTVDELSHIRHKFNNLEVPKNFCRTVNAFDADEQQNYKQMFVDQPQAQLNPQCNDFCAILGIDDPLCLAMLANGKDLPQTSSLEESTAELNVQETKDEDVPLAPTHRKLNLTLPAPITAEVDKNVIELPVEEDEEATSRVSDVEQDLQLSPSKRKLNLKLPAPTASEVDKDISEVPAEVDEESNSLPTNVAVDSTMNEQDFQLAPTKRKLNLTLPEPIASKTDNIISEVPVKVTEEKLEEPKAELPGTTSIKKLKRRNQSIYQADDMDD</sequence>
<evidence type="ECO:0000256" key="11">
    <source>
        <dbReference type="ARBA" id="ARBA00023211"/>
    </source>
</evidence>
<gene>
    <name evidence="17" type="primary">LOC117570395</name>
</gene>
<feature type="domain" description="Lariat debranching enzyme C-terminal" evidence="15">
    <location>
        <begin position="264"/>
        <end position="419"/>
    </location>
</feature>
<comment type="cofactor">
    <cofactor evidence="2">
        <name>Zn(2+)</name>
        <dbReference type="ChEBI" id="CHEBI:29105"/>
    </cofactor>
</comment>
<dbReference type="OrthoDB" id="407609at2759"/>
<keyword evidence="11" id="KW-0464">Manganese</keyword>
<dbReference type="InterPro" id="IPR041816">
    <property type="entry name" value="Dbr1_N"/>
</dbReference>
<evidence type="ECO:0000256" key="6">
    <source>
        <dbReference type="ARBA" id="ARBA00022664"/>
    </source>
</evidence>
<dbReference type="GO" id="GO:0046872">
    <property type="term" value="F:metal ion binding"/>
    <property type="evidence" value="ECO:0007669"/>
    <property type="project" value="UniProtKB-KW"/>
</dbReference>
<dbReference type="GO" id="GO:0005634">
    <property type="term" value="C:nucleus"/>
    <property type="evidence" value="ECO:0007669"/>
    <property type="project" value="UniProtKB-SubCell"/>
</dbReference>
<comment type="cofactor">
    <cofactor evidence="3">
        <name>Fe(2+)</name>
        <dbReference type="ChEBI" id="CHEBI:29033"/>
    </cofactor>
</comment>
<dbReference type="Gene3D" id="3.60.21.10">
    <property type="match status" value="1"/>
</dbReference>
<evidence type="ECO:0000313" key="16">
    <source>
        <dbReference type="Proteomes" id="UP000515160"/>
    </source>
</evidence>
<protein>
    <submittedName>
        <fullName evidence="17">Lariat debranching enzyme</fullName>
    </submittedName>
</protein>
<dbReference type="Pfam" id="PF05011">
    <property type="entry name" value="DBR1"/>
    <property type="match status" value="1"/>
</dbReference>
<dbReference type="Proteomes" id="UP000515160">
    <property type="component" value="Chromosome 3"/>
</dbReference>
<evidence type="ECO:0000256" key="13">
    <source>
        <dbReference type="ARBA" id="ARBA00058627"/>
    </source>
</evidence>
<dbReference type="PANTHER" id="PTHR12849">
    <property type="entry name" value="RNA LARIAT DEBRANCHING ENZYME"/>
    <property type="match status" value="1"/>
</dbReference>
<dbReference type="Pfam" id="PF00149">
    <property type="entry name" value="Metallophos"/>
    <property type="match status" value="1"/>
</dbReference>
<dbReference type="RefSeq" id="XP_034107905.1">
    <property type="nucleotide sequence ID" value="XM_034252014.2"/>
</dbReference>
<name>A0A6P8X9B5_DROAB</name>
<evidence type="ECO:0000256" key="1">
    <source>
        <dbReference type="ARBA" id="ARBA00001936"/>
    </source>
</evidence>
<evidence type="ECO:0000256" key="10">
    <source>
        <dbReference type="ARBA" id="ARBA00023004"/>
    </source>
</evidence>
<evidence type="ECO:0000256" key="12">
    <source>
        <dbReference type="ARBA" id="ARBA00023242"/>
    </source>
</evidence>
<evidence type="ECO:0000256" key="5">
    <source>
        <dbReference type="ARBA" id="ARBA00006045"/>
    </source>
</evidence>